<organism evidence="2 3">
    <name type="scientific">Thioflavicoccus mobilis 8321</name>
    <dbReference type="NCBI Taxonomy" id="765912"/>
    <lineage>
        <taxon>Bacteria</taxon>
        <taxon>Pseudomonadati</taxon>
        <taxon>Pseudomonadota</taxon>
        <taxon>Gammaproteobacteria</taxon>
        <taxon>Chromatiales</taxon>
        <taxon>Chromatiaceae</taxon>
        <taxon>Thioflavicoccus</taxon>
    </lineage>
</organism>
<feature type="region of interest" description="Disordered" evidence="1">
    <location>
        <begin position="37"/>
        <end position="56"/>
    </location>
</feature>
<sequence length="56" mass="6244">MLHRARGDEEGSQAMIASLEGMVEGEDDERRLAIAKAQLARVPKRKGPKWMPKPSN</sequence>
<evidence type="ECO:0000313" key="2">
    <source>
        <dbReference type="EMBL" id="AGA89093.1"/>
    </source>
</evidence>
<proteinExistence type="predicted"/>
<feature type="region of interest" description="Disordered" evidence="1">
    <location>
        <begin position="1"/>
        <end position="25"/>
    </location>
</feature>
<name>L0GQT0_9GAMM</name>
<evidence type="ECO:0000256" key="1">
    <source>
        <dbReference type="SAM" id="MobiDB-lite"/>
    </source>
</evidence>
<keyword evidence="3" id="KW-1185">Reference proteome</keyword>
<reference evidence="2 3" key="1">
    <citation type="submission" date="2011-09" db="EMBL/GenBank/DDBJ databases">
        <title>Complete sequence of chromosome of Thioflavicoccus mobilis 8321.</title>
        <authorList>
            <consortium name="US DOE Joint Genome Institute"/>
            <person name="Lucas S."/>
            <person name="Han J."/>
            <person name="Lapidus A."/>
            <person name="Cheng J.-F."/>
            <person name="Goodwin L."/>
            <person name="Pitluck S."/>
            <person name="Peters L."/>
            <person name="Ovchinnikova G."/>
            <person name="Lu M."/>
            <person name="Detter J.C."/>
            <person name="Han C."/>
            <person name="Tapia R."/>
            <person name="Land M."/>
            <person name="Hauser L."/>
            <person name="Kyrpides N."/>
            <person name="Ivanova N."/>
            <person name="Pagani I."/>
            <person name="Vogl K."/>
            <person name="Liu Z."/>
            <person name="Imhoff J."/>
            <person name="Thiel V."/>
            <person name="Frigaard N.-U."/>
            <person name="Bryant D."/>
            <person name="Woyke T."/>
        </authorList>
    </citation>
    <scope>NUCLEOTIDE SEQUENCE [LARGE SCALE GENOMIC DNA]</scope>
    <source>
        <strain evidence="2 3">8321</strain>
    </source>
</reference>
<dbReference type="RefSeq" id="WP_015279243.1">
    <property type="nucleotide sequence ID" value="NC_019940.1"/>
</dbReference>
<dbReference type="EMBL" id="CP003051">
    <property type="protein sequence ID" value="AGA89093.1"/>
    <property type="molecule type" value="Genomic_DNA"/>
</dbReference>
<dbReference type="KEGG" id="tmb:Thimo_0221"/>
<dbReference type="OrthoDB" id="5751246at2"/>
<dbReference type="HOGENOM" id="CLU_3012874_0_0_6"/>
<protein>
    <submittedName>
        <fullName evidence="2">Uncharacterized protein</fullName>
    </submittedName>
</protein>
<evidence type="ECO:0000313" key="3">
    <source>
        <dbReference type="Proteomes" id="UP000010816"/>
    </source>
</evidence>
<dbReference type="Proteomes" id="UP000010816">
    <property type="component" value="Chromosome"/>
</dbReference>
<gene>
    <name evidence="2" type="ORF">Thimo_0221</name>
</gene>
<dbReference type="AlphaFoldDB" id="L0GQT0"/>
<accession>L0GQT0</accession>